<dbReference type="OrthoDB" id="1004332at2"/>
<gene>
    <name evidence="1" type="ORF">SAMN05444145_101305</name>
</gene>
<sequence>MNIVLYGVPAETARQIARKYDLNLVNTPDKFNPAGSLVVVPPMTVPRQLLTFYNAMLHHEDAVDAVIICGLETCDAASTVQYCTPPGKFFSLSGELEAEELESELILILDSLFAEGNRINL</sequence>
<dbReference type="RefSeq" id="WP_010259568.1">
    <property type="nucleotide sequence ID" value="NZ_CAEG01000002.1"/>
</dbReference>
<evidence type="ECO:0000313" key="1">
    <source>
        <dbReference type="EMBL" id="SEA01987.1"/>
    </source>
</evidence>
<dbReference type="Proteomes" id="UP000183253">
    <property type="component" value="Unassembled WGS sequence"/>
</dbReference>
<evidence type="ECO:0000313" key="2">
    <source>
        <dbReference type="Proteomes" id="UP000183253"/>
    </source>
</evidence>
<name>A0A1H3XR59_9BACT</name>
<protein>
    <submittedName>
        <fullName evidence="1">Uncharacterized protein</fullName>
    </submittedName>
</protein>
<proteinExistence type="predicted"/>
<accession>A0A1H3XR59</accession>
<reference evidence="1 2" key="1">
    <citation type="submission" date="2016-10" db="EMBL/GenBank/DDBJ databases">
        <authorList>
            <person name="de Groot N.N."/>
        </authorList>
    </citation>
    <scope>NUCLEOTIDE SEQUENCE [LARGE SCALE GENOMIC DNA]</scope>
    <source>
        <strain evidence="1 2">DSM 25383</strain>
    </source>
</reference>
<dbReference type="AlphaFoldDB" id="A0A1H3XR59"/>
<keyword evidence="2" id="KW-1185">Reference proteome</keyword>
<organism evidence="1 2">
    <name type="scientific">Alistipes timonensis JC136</name>
    <dbReference type="NCBI Taxonomy" id="1033731"/>
    <lineage>
        <taxon>Bacteria</taxon>
        <taxon>Pseudomonadati</taxon>
        <taxon>Bacteroidota</taxon>
        <taxon>Bacteroidia</taxon>
        <taxon>Bacteroidales</taxon>
        <taxon>Rikenellaceae</taxon>
        <taxon>Alistipes</taxon>
    </lineage>
</organism>
<dbReference type="EMBL" id="FNRI01000001">
    <property type="protein sequence ID" value="SEA01987.1"/>
    <property type="molecule type" value="Genomic_DNA"/>
</dbReference>